<protein>
    <submittedName>
        <fullName evidence="1">Uncharacterized protein</fullName>
    </submittedName>
</protein>
<accession>A0AAV9GSA0</accession>
<organism evidence="1 2">
    <name type="scientific">Podospora aff. communis PSN243</name>
    <dbReference type="NCBI Taxonomy" id="3040156"/>
    <lineage>
        <taxon>Eukaryota</taxon>
        <taxon>Fungi</taxon>
        <taxon>Dikarya</taxon>
        <taxon>Ascomycota</taxon>
        <taxon>Pezizomycotina</taxon>
        <taxon>Sordariomycetes</taxon>
        <taxon>Sordariomycetidae</taxon>
        <taxon>Sordariales</taxon>
        <taxon>Podosporaceae</taxon>
        <taxon>Podospora</taxon>
    </lineage>
</organism>
<sequence>MGRFLTRSGKNGLKRQRVCLFLDRGEVGALCDELRWPIRLETGRTGRYRLRLDGDKRAARPSLSTRLSPVNLEMWSSTSPVSRGACASNKGSRRYPFSNAHRHKHRSAILSLLRTRHKICSYAKSTVQSAQAPMIQTCRLAWDREVKQTHTCLLGLLGLHSRGHHKLRVPSVGEHLVSPFVHAALFLSRLIVGWSSTLPISGYKVRFCNRRRGLAYGLAVDVRRRGHLSLIIRTEGADKLFHGTRRARCEWRENEIVGIAGNIRP</sequence>
<keyword evidence="2" id="KW-1185">Reference proteome</keyword>
<evidence type="ECO:0000313" key="2">
    <source>
        <dbReference type="Proteomes" id="UP001321760"/>
    </source>
</evidence>
<evidence type="ECO:0000313" key="1">
    <source>
        <dbReference type="EMBL" id="KAK4449526.1"/>
    </source>
</evidence>
<dbReference type="AlphaFoldDB" id="A0AAV9GSA0"/>
<reference evidence="1" key="1">
    <citation type="journal article" date="2023" name="Mol. Phylogenet. Evol.">
        <title>Genome-scale phylogeny and comparative genomics of the fungal order Sordariales.</title>
        <authorList>
            <person name="Hensen N."/>
            <person name="Bonometti L."/>
            <person name="Westerberg I."/>
            <person name="Brannstrom I.O."/>
            <person name="Guillou S."/>
            <person name="Cros-Aarteil S."/>
            <person name="Calhoun S."/>
            <person name="Haridas S."/>
            <person name="Kuo A."/>
            <person name="Mondo S."/>
            <person name="Pangilinan J."/>
            <person name="Riley R."/>
            <person name="LaButti K."/>
            <person name="Andreopoulos B."/>
            <person name="Lipzen A."/>
            <person name="Chen C."/>
            <person name="Yan M."/>
            <person name="Daum C."/>
            <person name="Ng V."/>
            <person name="Clum A."/>
            <person name="Steindorff A."/>
            <person name="Ohm R.A."/>
            <person name="Martin F."/>
            <person name="Silar P."/>
            <person name="Natvig D.O."/>
            <person name="Lalanne C."/>
            <person name="Gautier V."/>
            <person name="Ament-Velasquez S.L."/>
            <person name="Kruys A."/>
            <person name="Hutchinson M.I."/>
            <person name="Powell A.J."/>
            <person name="Barry K."/>
            <person name="Miller A.N."/>
            <person name="Grigoriev I.V."/>
            <person name="Debuchy R."/>
            <person name="Gladieux P."/>
            <person name="Hiltunen Thoren M."/>
            <person name="Johannesson H."/>
        </authorList>
    </citation>
    <scope>NUCLEOTIDE SEQUENCE</scope>
    <source>
        <strain evidence="1">PSN243</strain>
    </source>
</reference>
<proteinExistence type="predicted"/>
<reference evidence="1" key="2">
    <citation type="submission" date="2023-05" db="EMBL/GenBank/DDBJ databases">
        <authorList>
            <consortium name="Lawrence Berkeley National Laboratory"/>
            <person name="Steindorff A."/>
            <person name="Hensen N."/>
            <person name="Bonometti L."/>
            <person name="Westerberg I."/>
            <person name="Brannstrom I.O."/>
            <person name="Guillou S."/>
            <person name="Cros-Aarteil S."/>
            <person name="Calhoun S."/>
            <person name="Haridas S."/>
            <person name="Kuo A."/>
            <person name="Mondo S."/>
            <person name="Pangilinan J."/>
            <person name="Riley R."/>
            <person name="Labutti K."/>
            <person name="Andreopoulos B."/>
            <person name="Lipzen A."/>
            <person name="Chen C."/>
            <person name="Yanf M."/>
            <person name="Daum C."/>
            <person name="Ng V."/>
            <person name="Clum A."/>
            <person name="Ohm R."/>
            <person name="Martin F."/>
            <person name="Silar P."/>
            <person name="Natvig D."/>
            <person name="Lalanne C."/>
            <person name="Gautier V."/>
            <person name="Ament-Velasquez S.L."/>
            <person name="Kruys A."/>
            <person name="Hutchinson M.I."/>
            <person name="Powell A.J."/>
            <person name="Barry K."/>
            <person name="Miller A.N."/>
            <person name="Grigoriev I.V."/>
            <person name="Debuchy R."/>
            <person name="Gladieux P."/>
            <person name="Thoren M.H."/>
            <person name="Johannesson H."/>
        </authorList>
    </citation>
    <scope>NUCLEOTIDE SEQUENCE</scope>
    <source>
        <strain evidence="1">PSN243</strain>
    </source>
</reference>
<gene>
    <name evidence="1" type="ORF">QBC34DRAFT_92874</name>
</gene>
<dbReference type="Proteomes" id="UP001321760">
    <property type="component" value="Unassembled WGS sequence"/>
</dbReference>
<comment type="caution">
    <text evidence="1">The sequence shown here is derived from an EMBL/GenBank/DDBJ whole genome shotgun (WGS) entry which is preliminary data.</text>
</comment>
<name>A0AAV9GSA0_9PEZI</name>
<dbReference type="EMBL" id="MU865937">
    <property type="protein sequence ID" value="KAK4449526.1"/>
    <property type="molecule type" value="Genomic_DNA"/>
</dbReference>